<evidence type="ECO:0000313" key="2">
    <source>
        <dbReference type="EMBL" id="MBO1325503.1"/>
    </source>
</evidence>
<keyword evidence="1" id="KW-0812">Transmembrane</keyword>
<gene>
    <name evidence="2" type="ORF">J2D77_10110</name>
</gene>
<proteinExistence type="predicted"/>
<feature type="transmembrane region" description="Helical" evidence="1">
    <location>
        <begin position="47"/>
        <end position="68"/>
    </location>
</feature>
<keyword evidence="1" id="KW-1133">Transmembrane helix</keyword>
<evidence type="ECO:0000313" key="3">
    <source>
        <dbReference type="Proteomes" id="UP000664073"/>
    </source>
</evidence>
<protein>
    <submittedName>
        <fullName evidence="2">Uncharacterized protein</fullName>
    </submittedName>
</protein>
<keyword evidence="3" id="KW-1185">Reference proteome</keyword>
<dbReference type="RefSeq" id="WP_207846160.1">
    <property type="nucleotide sequence ID" value="NZ_JAFVMH010000004.1"/>
</dbReference>
<dbReference type="Proteomes" id="UP000664073">
    <property type="component" value="Unassembled WGS sequence"/>
</dbReference>
<keyword evidence="1" id="KW-0472">Membrane</keyword>
<sequence>MHDEKLLGGEGTTIPNADTLRRSTADALSPGRGRAWRRFMRFPRFGISYFAWLACGGLLCLAAFMVLLRGLDAVGHLPPPALSNSVCVDEKLRFLREKGEISPNLLIVGSSVAWRGVDSAALEASTPGAQVLNGAFCGLKATQTAFVTDWLLHHYHAVRVVVMLVVPQDFTGCRQVADHVFNIHDADAYVFARRSRWGFYYRYFDPVSLLHNAVGIAAQRQNRTPLDPLVFTPTGDGPLNTIVTRPTLGDLAMPDFDTTCFTAMRDMARHLSAAGIRMTVVEMPLKPEWHRLYDPAWHVADTFDQRLDAALAGSDARRWNADYSTPLMDADFTDAVHIRWSAATSLSRVIGRHIYQ</sequence>
<reference evidence="2" key="1">
    <citation type="submission" date="2021-03" db="EMBL/GenBank/DDBJ databases">
        <title>The complete genome sequence of Acetobacter sp. TBRC 12339.</title>
        <authorList>
            <person name="Charoenyingcharoen P."/>
            <person name="Yukphan P."/>
        </authorList>
    </citation>
    <scope>NUCLEOTIDE SEQUENCE</scope>
    <source>
        <strain evidence="2">TBRC 12339</strain>
    </source>
</reference>
<dbReference type="EMBL" id="JAFVMH010000004">
    <property type="protein sequence ID" value="MBO1325503.1"/>
    <property type="molecule type" value="Genomic_DNA"/>
</dbReference>
<accession>A0A939HPD0</accession>
<comment type="caution">
    <text evidence="2">The sequence shown here is derived from an EMBL/GenBank/DDBJ whole genome shotgun (WGS) entry which is preliminary data.</text>
</comment>
<dbReference type="AlphaFoldDB" id="A0A939HPD0"/>
<evidence type="ECO:0000256" key="1">
    <source>
        <dbReference type="SAM" id="Phobius"/>
    </source>
</evidence>
<name>A0A939HPD0_9PROT</name>
<organism evidence="2 3">
    <name type="scientific">Acetobacter garciniae</name>
    <dbReference type="NCBI Taxonomy" id="2817435"/>
    <lineage>
        <taxon>Bacteria</taxon>
        <taxon>Pseudomonadati</taxon>
        <taxon>Pseudomonadota</taxon>
        <taxon>Alphaproteobacteria</taxon>
        <taxon>Acetobacterales</taxon>
        <taxon>Acetobacteraceae</taxon>
        <taxon>Acetobacter</taxon>
    </lineage>
</organism>